<reference evidence="3" key="1">
    <citation type="submission" date="2016-10" db="EMBL/GenBank/DDBJ databases">
        <authorList>
            <person name="Varghese N."/>
            <person name="Submissions S."/>
        </authorList>
    </citation>
    <scope>NUCLEOTIDE SEQUENCE [LARGE SCALE GENOMIC DNA]</scope>
    <source>
        <strain evidence="3">DSM 22951</strain>
    </source>
</reference>
<evidence type="ECO:0000313" key="3">
    <source>
        <dbReference type="Proteomes" id="UP000250028"/>
    </source>
</evidence>
<dbReference type="Pfam" id="PF13460">
    <property type="entry name" value="NAD_binding_10"/>
    <property type="match status" value="1"/>
</dbReference>
<evidence type="ECO:0000313" key="2">
    <source>
        <dbReference type="EMBL" id="SSA36012.1"/>
    </source>
</evidence>
<dbReference type="AlphaFoldDB" id="A0A2Y9BUN4"/>
<dbReference type="Gene3D" id="3.40.50.720">
    <property type="entry name" value="NAD(P)-binding Rossmann-like Domain"/>
    <property type="match status" value="1"/>
</dbReference>
<protein>
    <submittedName>
        <fullName evidence="2">NADH-flavin reductase</fullName>
    </submittedName>
</protein>
<keyword evidence="3" id="KW-1185">Reference proteome</keyword>
<dbReference type="InterPro" id="IPR016040">
    <property type="entry name" value="NAD(P)-bd_dom"/>
</dbReference>
<proteinExistence type="predicted"/>
<name>A0A2Y9BUN4_9MICO</name>
<dbReference type="SUPFAM" id="SSF51735">
    <property type="entry name" value="NAD(P)-binding Rossmann-fold domains"/>
    <property type="match status" value="1"/>
</dbReference>
<dbReference type="Proteomes" id="UP000250028">
    <property type="component" value="Unassembled WGS sequence"/>
</dbReference>
<sequence length="212" mass="21864">MTKVLIIGGHGKVALLAAPLLVAQGDEVTSVVRKQEQFADVRATGAEPLLLDVESADVDALAEAFKGYDVVVWSAGAGGGSPERTYAVDRDAAIRSIDAAQRDGARYVMVSYFGAGPDHGVPPDNSFFAYAEAKAAADQHLTASGLNWTLLQPSSLTLAEPTGRIDADATEGTQVSRGNVARVIAAVVAAGDAAAGRTIAFNDGDTPIDQVL</sequence>
<evidence type="ECO:0000259" key="1">
    <source>
        <dbReference type="Pfam" id="PF13460"/>
    </source>
</evidence>
<dbReference type="PANTHER" id="PTHR15020:SF50">
    <property type="entry name" value="UPF0659 PROTEIN YMR090W"/>
    <property type="match status" value="1"/>
</dbReference>
<dbReference type="RefSeq" id="WP_109687663.1">
    <property type="nucleotide sequence ID" value="NZ_QGDN01000001.1"/>
</dbReference>
<feature type="domain" description="NAD(P)-binding" evidence="1">
    <location>
        <begin position="8"/>
        <end position="189"/>
    </location>
</feature>
<dbReference type="OrthoDB" id="4248066at2"/>
<dbReference type="PANTHER" id="PTHR15020">
    <property type="entry name" value="FLAVIN REDUCTASE-RELATED"/>
    <property type="match status" value="1"/>
</dbReference>
<accession>A0A2Y9BUN4</accession>
<organism evidence="2 3">
    <name type="scientific">Branchiibius hedensis</name>
    <dbReference type="NCBI Taxonomy" id="672460"/>
    <lineage>
        <taxon>Bacteria</taxon>
        <taxon>Bacillati</taxon>
        <taxon>Actinomycetota</taxon>
        <taxon>Actinomycetes</taxon>
        <taxon>Micrococcales</taxon>
        <taxon>Dermacoccaceae</taxon>
        <taxon>Branchiibius</taxon>
    </lineage>
</organism>
<dbReference type="EMBL" id="UESZ01000001">
    <property type="protein sequence ID" value="SSA36012.1"/>
    <property type="molecule type" value="Genomic_DNA"/>
</dbReference>
<gene>
    <name evidence="2" type="ORF">SAMN04489750_3391</name>
</gene>
<dbReference type="InterPro" id="IPR036291">
    <property type="entry name" value="NAD(P)-bd_dom_sf"/>
</dbReference>